<name>A0A0K2SUZ9_LEPSM</name>
<protein>
    <submittedName>
        <fullName evidence="1">Uncharacterized protein</fullName>
    </submittedName>
</protein>
<reference evidence="1" key="1">
    <citation type="submission" date="2014-05" db="EMBL/GenBank/DDBJ databases">
        <authorList>
            <person name="Chronopoulou M."/>
        </authorList>
    </citation>
    <scope>NUCLEOTIDE SEQUENCE</scope>
    <source>
        <tissue evidence="1">Whole organism</tissue>
    </source>
</reference>
<sequence>MSRGGCSRLHPTFSASPVFMLTPCSLTSQDSLLGIPNPRASFVATFINWMQFLTLSLWII</sequence>
<organism evidence="1">
    <name type="scientific">Lepeophtheirus salmonis</name>
    <name type="common">Salmon louse</name>
    <name type="synonym">Caligus salmonis</name>
    <dbReference type="NCBI Taxonomy" id="72036"/>
    <lineage>
        <taxon>Eukaryota</taxon>
        <taxon>Metazoa</taxon>
        <taxon>Ecdysozoa</taxon>
        <taxon>Arthropoda</taxon>
        <taxon>Crustacea</taxon>
        <taxon>Multicrustacea</taxon>
        <taxon>Hexanauplia</taxon>
        <taxon>Copepoda</taxon>
        <taxon>Siphonostomatoida</taxon>
        <taxon>Caligidae</taxon>
        <taxon>Lepeophtheirus</taxon>
    </lineage>
</organism>
<accession>A0A0K2SUZ9</accession>
<evidence type="ECO:0000313" key="1">
    <source>
        <dbReference type="EMBL" id="CDW17398.1"/>
    </source>
</evidence>
<dbReference type="AlphaFoldDB" id="A0A0K2SUZ9"/>
<dbReference type="EMBL" id="HACA01000037">
    <property type="protein sequence ID" value="CDW17398.1"/>
    <property type="molecule type" value="Transcribed_RNA"/>
</dbReference>
<proteinExistence type="predicted"/>